<keyword evidence="1" id="KW-1133">Transmembrane helix</keyword>
<evidence type="ECO:0000313" key="3">
    <source>
        <dbReference type="Proteomes" id="UP000501991"/>
    </source>
</evidence>
<dbReference type="EMBL" id="CP048836">
    <property type="protein sequence ID" value="QID18188.1"/>
    <property type="molecule type" value="Genomic_DNA"/>
</dbReference>
<feature type="transmembrane region" description="Helical" evidence="1">
    <location>
        <begin position="56"/>
        <end position="75"/>
    </location>
</feature>
<gene>
    <name evidence="2" type="ORF">G3580_11395</name>
</gene>
<accession>A0A6C1B653</accession>
<keyword evidence="3" id="KW-1185">Reference proteome</keyword>
<name>A0A6C1B653_9RHOO</name>
<sequence>MSLLHPAAVLALWAGAAVLLQLLHPPALWWSIPGVVVLASVMAGERFFRLLRRIRILLLVTIVLFGLATPGVRLLPQWTWLALTWDGLALGAEHALRLVTMVSMVALLLTRMSNAQLVCALHAVFSTLRPLGVPAELIAVRLTLVLRAVESPRSGWRAWFLEAESAGTPGVIPVQIQAFRWPDGVALALLSLAVVLWGMW</sequence>
<keyword evidence="1" id="KW-0812">Transmembrane</keyword>
<dbReference type="Proteomes" id="UP000501991">
    <property type="component" value="Chromosome"/>
</dbReference>
<organism evidence="2 3">
    <name type="scientific">Nitrogeniibacter mangrovi</name>
    <dbReference type="NCBI Taxonomy" id="2016596"/>
    <lineage>
        <taxon>Bacteria</taxon>
        <taxon>Pseudomonadati</taxon>
        <taxon>Pseudomonadota</taxon>
        <taxon>Betaproteobacteria</taxon>
        <taxon>Rhodocyclales</taxon>
        <taxon>Zoogloeaceae</taxon>
        <taxon>Nitrogeniibacter</taxon>
    </lineage>
</organism>
<proteinExistence type="predicted"/>
<feature type="transmembrane region" description="Helical" evidence="1">
    <location>
        <begin position="27"/>
        <end position="44"/>
    </location>
</feature>
<reference evidence="2 3" key="1">
    <citation type="submission" date="2020-02" db="EMBL/GenBank/DDBJ databases">
        <title>Nitrogenibacter mangrovi gen. nov., sp. nov. isolated from mangrove sediment, a denitrifying betaproteobacterium.</title>
        <authorList>
            <person name="Liao H."/>
            <person name="Tian Y."/>
        </authorList>
    </citation>
    <scope>NUCLEOTIDE SEQUENCE [LARGE SCALE GENOMIC DNA]</scope>
    <source>
        <strain evidence="2 3">M9-3-2</strain>
    </source>
</reference>
<dbReference type="RefSeq" id="WP_173765607.1">
    <property type="nucleotide sequence ID" value="NZ_CP048836.1"/>
</dbReference>
<keyword evidence="1" id="KW-0472">Membrane</keyword>
<feature type="transmembrane region" description="Helical" evidence="1">
    <location>
        <begin position="95"/>
        <end position="112"/>
    </location>
</feature>
<dbReference type="KEGG" id="azq:G3580_11395"/>
<evidence type="ECO:0000256" key="1">
    <source>
        <dbReference type="SAM" id="Phobius"/>
    </source>
</evidence>
<protein>
    <submittedName>
        <fullName evidence="2">Uncharacterized protein</fullName>
    </submittedName>
</protein>
<dbReference type="AlphaFoldDB" id="A0A6C1B653"/>
<evidence type="ECO:0000313" key="2">
    <source>
        <dbReference type="EMBL" id="QID18188.1"/>
    </source>
</evidence>